<dbReference type="InParanoid" id="A0A1Q3C0N4"/>
<organism evidence="1 2">
    <name type="scientific">Cephalotus follicularis</name>
    <name type="common">Albany pitcher plant</name>
    <dbReference type="NCBI Taxonomy" id="3775"/>
    <lineage>
        <taxon>Eukaryota</taxon>
        <taxon>Viridiplantae</taxon>
        <taxon>Streptophyta</taxon>
        <taxon>Embryophyta</taxon>
        <taxon>Tracheophyta</taxon>
        <taxon>Spermatophyta</taxon>
        <taxon>Magnoliopsida</taxon>
        <taxon>eudicotyledons</taxon>
        <taxon>Gunneridae</taxon>
        <taxon>Pentapetalae</taxon>
        <taxon>rosids</taxon>
        <taxon>fabids</taxon>
        <taxon>Oxalidales</taxon>
        <taxon>Cephalotaceae</taxon>
        <taxon>Cephalotus</taxon>
    </lineage>
</organism>
<accession>A0A1Q3C0N4</accession>
<dbReference type="PANTHER" id="PTHR48475">
    <property type="entry name" value="RIBONUCLEASE H"/>
    <property type="match status" value="1"/>
</dbReference>
<dbReference type="AlphaFoldDB" id="A0A1Q3C0N4"/>
<proteinExistence type="predicted"/>
<name>A0A1Q3C0N4_CEPFO</name>
<keyword evidence="2" id="KW-1185">Reference proteome</keyword>
<comment type="caution">
    <text evidence="1">The sequence shown here is derived from an EMBL/GenBank/DDBJ whole genome shotgun (WGS) entry which is preliminary data.</text>
</comment>
<dbReference type="Proteomes" id="UP000187406">
    <property type="component" value="Unassembled WGS sequence"/>
</dbReference>
<reference evidence="2" key="1">
    <citation type="submission" date="2016-04" db="EMBL/GenBank/DDBJ databases">
        <title>Cephalotus genome sequencing.</title>
        <authorList>
            <person name="Fukushima K."/>
            <person name="Hasebe M."/>
            <person name="Fang X."/>
        </authorList>
    </citation>
    <scope>NUCLEOTIDE SEQUENCE [LARGE SCALE GENOMIC DNA]</scope>
    <source>
        <strain evidence="2">cv. St1</strain>
    </source>
</reference>
<dbReference type="PANTHER" id="PTHR48475:SF2">
    <property type="entry name" value="RIBONUCLEASE H"/>
    <property type="match status" value="1"/>
</dbReference>
<protein>
    <recommendedName>
        <fullName evidence="3">Reverse transcriptase RNase H-like domain-containing protein</fullName>
    </recommendedName>
</protein>
<evidence type="ECO:0000313" key="2">
    <source>
        <dbReference type="Proteomes" id="UP000187406"/>
    </source>
</evidence>
<gene>
    <name evidence="1" type="ORF">CFOL_v3_17308</name>
</gene>
<dbReference type="OrthoDB" id="1730596at2759"/>
<dbReference type="EMBL" id="BDDD01001154">
    <property type="protein sequence ID" value="GAV73825.1"/>
    <property type="molecule type" value="Genomic_DNA"/>
</dbReference>
<evidence type="ECO:0008006" key="3">
    <source>
        <dbReference type="Google" id="ProtNLM"/>
    </source>
</evidence>
<feature type="non-terminal residue" evidence="1">
    <location>
        <position position="1"/>
    </location>
</feature>
<evidence type="ECO:0000313" key="1">
    <source>
        <dbReference type="EMBL" id="GAV73825.1"/>
    </source>
</evidence>
<sequence>LTDKPLRQVLAQPNTSGRLVKWFVELGEYDVKFEARPVIKSQVLADFVGDNTLTKCMEEEERGLWRLSVDGSSCISGSGAGFMLTSLDGWTLEYAQRFGFKAMNNEAE</sequence>